<keyword evidence="3" id="KW-1185">Reference proteome</keyword>
<dbReference type="InParanoid" id="D8T6D9"/>
<gene>
    <name evidence="2" type="ORF">SELMODRAFT_429502</name>
</gene>
<dbReference type="KEGG" id="smo:SELMODRAFT_429502"/>
<accession>D8T6D9</accession>
<reference evidence="2 3" key="1">
    <citation type="journal article" date="2011" name="Science">
        <title>The Selaginella genome identifies genetic changes associated with the evolution of vascular plants.</title>
        <authorList>
            <person name="Banks J.A."/>
            <person name="Nishiyama T."/>
            <person name="Hasebe M."/>
            <person name="Bowman J.L."/>
            <person name="Gribskov M."/>
            <person name="dePamphilis C."/>
            <person name="Albert V.A."/>
            <person name="Aono N."/>
            <person name="Aoyama T."/>
            <person name="Ambrose B.A."/>
            <person name="Ashton N.W."/>
            <person name="Axtell M.J."/>
            <person name="Barker E."/>
            <person name="Barker M.S."/>
            <person name="Bennetzen J.L."/>
            <person name="Bonawitz N.D."/>
            <person name="Chapple C."/>
            <person name="Cheng C."/>
            <person name="Correa L.G."/>
            <person name="Dacre M."/>
            <person name="DeBarry J."/>
            <person name="Dreyer I."/>
            <person name="Elias M."/>
            <person name="Engstrom E.M."/>
            <person name="Estelle M."/>
            <person name="Feng L."/>
            <person name="Finet C."/>
            <person name="Floyd S.K."/>
            <person name="Frommer W.B."/>
            <person name="Fujita T."/>
            <person name="Gramzow L."/>
            <person name="Gutensohn M."/>
            <person name="Harholt J."/>
            <person name="Hattori M."/>
            <person name="Heyl A."/>
            <person name="Hirai T."/>
            <person name="Hiwatashi Y."/>
            <person name="Ishikawa M."/>
            <person name="Iwata M."/>
            <person name="Karol K.G."/>
            <person name="Koehler B."/>
            <person name="Kolukisaoglu U."/>
            <person name="Kubo M."/>
            <person name="Kurata T."/>
            <person name="Lalonde S."/>
            <person name="Li K."/>
            <person name="Li Y."/>
            <person name="Litt A."/>
            <person name="Lyons E."/>
            <person name="Manning G."/>
            <person name="Maruyama T."/>
            <person name="Michael T.P."/>
            <person name="Mikami K."/>
            <person name="Miyazaki S."/>
            <person name="Morinaga S."/>
            <person name="Murata T."/>
            <person name="Mueller-Roeber B."/>
            <person name="Nelson D.R."/>
            <person name="Obara M."/>
            <person name="Oguri Y."/>
            <person name="Olmstead R.G."/>
            <person name="Onodera N."/>
            <person name="Petersen B.L."/>
            <person name="Pils B."/>
            <person name="Prigge M."/>
            <person name="Rensing S.A."/>
            <person name="Riano-Pachon D.M."/>
            <person name="Roberts A.W."/>
            <person name="Sato Y."/>
            <person name="Scheller H.V."/>
            <person name="Schulz B."/>
            <person name="Schulz C."/>
            <person name="Shakirov E.V."/>
            <person name="Shibagaki N."/>
            <person name="Shinohara N."/>
            <person name="Shippen D.E."/>
            <person name="Soerensen I."/>
            <person name="Sotooka R."/>
            <person name="Sugimoto N."/>
            <person name="Sugita M."/>
            <person name="Sumikawa N."/>
            <person name="Tanurdzic M."/>
            <person name="Theissen G."/>
            <person name="Ulvskov P."/>
            <person name="Wakazuki S."/>
            <person name="Weng J.K."/>
            <person name="Willats W.W."/>
            <person name="Wipf D."/>
            <person name="Wolf P.G."/>
            <person name="Yang L."/>
            <person name="Zimmer A.D."/>
            <person name="Zhu Q."/>
            <person name="Mitros T."/>
            <person name="Hellsten U."/>
            <person name="Loque D."/>
            <person name="Otillar R."/>
            <person name="Salamov A."/>
            <person name="Schmutz J."/>
            <person name="Shapiro H."/>
            <person name="Lindquist E."/>
            <person name="Lucas S."/>
            <person name="Rokhsar D."/>
            <person name="Grigoriev I.V."/>
        </authorList>
    </citation>
    <scope>NUCLEOTIDE SEQUENCE [LARGE SCALE GENOMIC DNA]</scope>
</reference>
<evidence type="ECO:0000313" key="3">
    <source>
        <dbReference type="Proteomes" id="UP000001514"/>
    </source>
</evidence>
<evidence type="ECO:0000256" key="1">
    <source>
        <dbReference type="SAM" id="MobiDB-lite"/>
    </source>
</evidence>
<dbReference type="AlphaFoldDB" id="D8T6D9"/>
<dbReference type="HOGENOM" id="CLU_1423734_0_0_1"/>
<feature type="region of interest" description="Disordered" evidence="1">
    <location>
        <begin position="1"/>
        <end position="20"/>
    </location>
</feature>
<dbReference type="Proteomes" id="UP000001514">
    <property type="component" value="Unassembled WGS sequence"/>
</dbReference>
<protein>
    <submittedName>
        <fullName evidence="2">Uncharacterized protein</fullName>
    </submittedName>
</protein>
<feature type="compositionally biased region" description="Basic and acidic residues" evidence="1">
    <location>
        <begin position="8"/>
        <end position="19"/>
    </location>
</feature>
<proteinExistence type="predicted"/>
<sequence>MEVLAKGVRIDPDSSERPRPRIKNTLSRTCGVGVRCARVNLQLLQGETSKCMLVHAALSQMFNDSDRAYIKFRGQNCQNLDEIPHWINLSDKEFIFMLRNMNRGDAGSPCTTETLPRASIYRGVYRLKKSESQEFSWARWTLVHFDWGHVRHKRRQQVDHFEQGRFYFLHTAHLSKKRKVYTLLVPRGNSR</sequence>
<dbReference type="EMBL" id="GL377680">
    <property type="protein sequence ID" value="EFJ07782.1"/>
    <property type="molecule type" value="Genomic_DNA"/>
</dbReference>
<dbReference type="Gramene" id="EFJ07782">
    <property type="protein sequence ID" value="EFJ07782"/>
    <property type="gene ID" value="SELMODRAFT_429502"/>
</dbReference>
<organism evidence="3">
    <name type="scientific">Selaginella moellendorffii</name>
    <name type="common">Spikemoss</name>
    <dbReference type="NCBI Taxonomy" id="88036"/>
    <lineage>
        <taxon>Eukaryota</taxon>
        <taxon>Viridiplantae</taxon>
        <taxon>Streptophyta</taxon>
        <taxon>Embryophyta</taxon>
        <taxon>Tracheophyta</taxon>
        <taxon>Lycopodiopsida</taxon>
        <taxon>Selaginellales</taxon>
        <taxon>Selaginellaceae</taxon>
        <taxon>Selaginella</taxon>
    </lineage>
</organism>
<name>D8T6D9_SELML</name>
<evidence type="ECO:0000313" key="2">
    <source>
        <dbReference type="EMBL" id="EFJ07782.1"/>
    </source>
</evidence>